<dbReference type="InterPro" id="IPR003593">
    <property type="entry name" value="AAA+_ATPase"/>
</dbReference>
<feature type="domain" description="ABC transporter" evidence="5">
    <location>
        <begin position="17"/>
        <end position="273"/>
    </location>
</feature>
<keyword evidence="3" id="KW-0547">Nucleotide-binding</keyword>
<keyword evidence="2" id="KW-0813">Transport</keyword>
<dbReference type="InterPro" id="IPR027417">
    <property type="entry name" value="P-loop_NTPase"/>
</dbReference>
<reference evidence="6" key="1">
    <citation type="submission" date="2020-10" db="EMBL/GenBank/DDBJ databases">
        <authorList>
            <person name="Gilroy R."/>
        </authorList>
    </citation>
    <scope>NUCLEOTIDE SEQUENCE</scope>
    <source>
        <strain evidence="6">10669</strain>
    </source>
</reference>
<dbReference type="InterPro" id="IPR003439">
    <property type="entry name" value="ABC_transporter-like_ATP-bd"/>
</dbReference>
<dbReference type="CDD" id="cd03257">
    <property type="entry name" value="ABC_NikE_OppD_transporters"/>
    <property type="match status" value="1"/>
</dbReference>
<dbReference type="SUPFAM" id="SSF52540">
    <property type="entry name" value="P-loop containing nucleoside triphosphate hydrolases"/>
    <property type="match status" value="1"/>
</dbReference>
<evidence type="ECO:0000313" key="6">
    <source>
        <dbReference type="EMBL" id="HIV04861.1"/>
    </source>
</evidence>
<evidence type="ECO:0000256" key="3">
    <source>
        <dbReference type="ARBA" id="ARBA00022741"/>
    </source>
</evidence>
<dbReference type="Pfam" id="PF00005">
    <property type="entry name" value="ABC_tran"/>
    <property type="match status" value="1"/>
</dbReference>
<protein>
    <submittedName>
        <fullName evidence="6">ABC transporter ATP-binding protein</fullName>
    </submittedName>
</protein>
<evidence type="ECO:0000256" key="2">
    <source>
        <dbReference type="ARBA" id="ARBA00022448"/>
    </source>
</evidence>
<organism evidence="6 7">
    <name type="scientific">Candidatus Spyradosoma merdigallinarum</name>
    <dbReference type="NCBI Taxonomy" id="2840950"/>
    <lineage>
        <taxon>Bacteria</taxon>
        <taxon>Pseudomonadati</taxon>
        <taxon>Verrucomicrobiota</taxon>
        <taxon>Opitutia</taxon>
        <taxon>Opitutia incertae sedis</taxon>
        <taxon>Candidatus Spyradosoma</taxon>
    </lineage>
</organism>
<dbReference type="SMART" id="SM00382">
    <property type="entry name" value="AAA"/>
    <property type="match status" value="1"/>
</dbReference>
<dbReference type="PROSITE" id="PS50893">
    <property type="entry name" value="ABC_TRANSPORTER_2"/>
    <property type="match status" value="1"/>
</dbReference>
<dbReference type="AlphaFoldDB" id="A0A9D1NLK9"/>
<evidence type="ECO:0000313" key="7">
    <source>
        <dbReference type="Proteomes" id="UP000886812"/>
    </source>
</evidence>
<sequence>MKPADAEKKNADAPPALRVEDVTVKFALRAGTRSLFGFAKKKILTAVDRVSFEIPRGKTVGLVGESGCGKTTLARAIMRLQRIDSGKIFCGNNEISRLPAARMPLPLRRKIQMVFQNPYASLNPRQTIFAVLSEPLEIHFPEMSAREREAEVVALLEQVGLNADHRLRYPHEFSGGQRQRIAIARALAARPELVVCDEPVSALDVSVQAQILALLKKIQAERGVAYLFVAHDLAVVEEISDFVLVMQRGRIVERGTPDEVYGNPQSDCAKALLAAVPRL</sequence>
<comment type="caution">
    <text evidence="6">The sequence shown here is derived from an EMBL/GenBank/DDBJ whole genome shotgun (WGS) entry which is preliminary data.</text>
</comment>
<dbReference type="InterPro" id="IPR017871">
    <property type="entry name" value="ABC_transporter-like_CS"/>
</dbReference>
<keyword evidence="4 6" id="KW-0067">ATP-binding</keyword>
<dbReference type="PROSITE" id="PS00211">
    <property type="entry name" value="ABC_TRANSPORTER_1"/>
    <property type="match status" value="1"/>
</dbReference>
<comment type="similarity">
    <text evidence="1">Belongs to the ABC transporter superfamily.</text>
</comment>
<dbReference type="PANTHER" id="PTHR43776">
    <property type="entry name" value="TRANSPORT ATP-BINDING PROTEIN"/>
    <property type="match status" value="1"/>
</dbReference>
<dbReference type="GO" id="GO:0055085">
    <property type="term" value="P:transmembrane transport"/>
    <property type="evidence" value="ECO:0007669"/>
    <property type="project" value="UniProtKB-ARBA"/>
</dbReference>
<accession>A0A9D1NLK9</accession>
<name>A0A9D1NLK9_9BACT</name>
<dbReference type="PANTHER" id="PTHR43776:SF7">
    <property type="entry name" value="D,D-DIPEPTIDE TRANSPORT ATP-BINDING PROTEIN DDPF-RELATED"/>
    <property type="match status" value="1"/>
</dbReference>
<evidence type="ECO:0000256" key="1">
    <source>
        <dbReference type="ARBA" id="ARBA00005417"/>
    </source>
</evidence>
<dbReference type="InterPro" id="IPR050319">
    <property type="entry name" value="ABC_transp_ATP-bind"/>
</dbReference>
<dbReference type="GO" id="GO:0005524">
    <property type="term" value="F:ATP binding"/>
    <property type="evidence" value="ECO:0007669"/>
    <property type="project" value="UniProtKB-KW"/>
</dbReference>
<evidence type="ECO:0000256" key="4">
    <source>
        <dbReference type="ARBA" id="ARBA00022840"/>
    </source>
</evidence>
<dbReference type="Gene3D" id="3.40.50.300">
    <property type="entry name" value="P-loop containing nucleotide triphosphate hydrolases"/>
    <property type="match status" value="1"/>
</dbReference>
<dbReference type="EMBL" id="DVOG01000184">
    <property type="protein sequence ID" value="HIV04861.1"/>
    <property type="molecule type" value="Genomic_DNA"/>
</dbReference>
<gene>
    <name evidence="6" type="ORF">IAC75_06940</name>
</gene>
<dbReference type="GO" id="GO:0016887">
    <property type="term" value="F:ATP hydrolysis activity"/>
    <property type="evidence" value="ECO:0007669"/>
    <property type="project" value="InterPro"/>
</dbReference>
<reference evidence="6" key="2">
    <citation type="journal article" date="2021" name="PeerJ">
        <title>Extensive microbial diversity within the chicken gut microbiome revealed by metagenomics and culture.</title>
        <authorList>
            <person name="Gilroy R."/>
            <person name="Ravi A."/>
            <person name="Getino M."/>
            <person name="Pursley I."/>
            <person name="Horton D.L."/>
            <person name="Alikhan N.F."/>
            <person name="Baker D."/>
            <person name="Gharbi K."/>
            <person name="Hall N."/>
            <person name="Watson M."/>
            <person name="Adriaenssens E.M."/>
            <person name="Foster-Nyarko E."/>
            <person name="Jarju S."/>
            <person name="Secka A."/>
            <person name="Antonio M."/>
            <person name="Oren A."/>
            <person name="Chaudhuri R.R."/>
            <person name="La Ragione R."/>
            <person name="Hildebrand F."/>
            <person name="Pallen M.J."/>
        </authorList>
    </citation>
    <scope>NUCLEOTIDE SEQUENCE</scope>
    <source>
        <strain evidence="6">10669</strain>
    </source>
</reference>
<dbReference type="Proteomes" id="UP000886812">
    <property type="component" value="Unassembled WGS sequence"/>
</dbReference>
<proteinExistence type="inferred from homology"/>
<evidence type="ECO:0000259" key="5">
    <source>
        <dbReference type="PROSITE" id="PS50893"/>
    </source>
</evidence>